<dbReference type="Proteomes" id="UP000231693">
    <property type="component" value="Unassembled WGS sequence"/>
</dbReference>
<dbReference type="AlphaFoldDB" id="A0A2M9CD83"/>
<protein>
    <submittedName>
        <fullName evidence="4">Uncharacterized protein YabE (DUF348 family)</fullName>
    </submittedName>
</protein>
<dbReference type="InterPro" id="IPR023346">
    <property type="entry name" value="Lysozyme-like_dom_sf"/>
</dbReference>
<sequence length="395" mass="41849">MPSSSRRRSAPGRGDRVPGGIVVRCLVVLALVGVTGMFSSMHRTVTIDYDGDVRTVSAYGRTVDELLESQGVEATSDDLVVPALGVRARAGETIVVRSSRDVEVQIDGRVQTMRTTARTVGEFLTSLGPRGDGALVSASRSDLLGRSPLRVATLKQVHVVVDGTTVTSTTSAPTVAAVLEQAGITLGADDVTSVPRDAAAVDGMVVVVGRASSDADEVTEVLPFETIEEENDLLPEGYRTVVQTGRVGEAVTRYEVRLVDGEEVGRDVVEQKVTVEPRDEIVRIGTMKMTSAPVSPGSARAIAKSMAADRGWGDDQFACLDKLWNKESGWNVTAHNASSGAYGIPQALPGTKMASAGADWKTNAATQIEWGLGYIANRYGTPCSAWAHSVDVGWY</sequence>
<dbReference type="Gene3D" id="1.10.530.10">
    <property type="match status" value="1"/>
</dbReference>
<name>A0A2M9CD83_9CELL</name>
<evidence type="ECO:0000256" key="2">
    <source>
        <dbReference type="SAM" id="Phobius"/>
    </source>
</evidence>
<evidence type="ECO:0000313" key="4">
    <source>
        <dbReference type="EMBL" id="PJJ69848.1"/>
    </source>
</evidence>
<gene>
    <name evidence="4" type="ORF">CLV28_2323</name>
</gene>
<keyword evidence="1" id="KW-0732">Signal</keyword>
<reference evidence="4 5" key="1">
    <citation type="submission" date="2017-11" db="EMBL/GenBank/DDBJ databases">
        <title>Genomic Encyclopedia of Archaeal and Bacterial Type Strains, Phase II (KMG-II): From Individual Species to Whole Genera.</title>
        <authorList>
            <person name="Goeker M."/>
        </authorList>
    </citation>
    <scope>NUCLEOTIDE SEQUENCE [LARGE SCALE GENOMIC DNA]</scope>
    <source>
        <strain evidence="4 5">DSM 25478</strain>
    </source>
</reference>
<feature type="transmembrane region" description="Helical" evidence="2">
    <location>
        <begin position="21"/>
        <end position="41"/>
    </location>
</feature>
<comment type="caution">
    <text evidence="4">The sequence shown here is derived from an EMBL/GenBank/DDBJ whole genome shotgun (WGS) entry which is preliminary data.</text>
</comment>
<dbReference type="Pfam" id="PF07501">
    <property type="entry name" value="G5"/>
    <property type="match status" value="1"/>
</dbReference>
<dbReference type="RefSeq" id="WP_239073387.1">
    <property type="nucleotide sequence ID" value="NZ_BOOX01000023.1"/>
</dbReference>
<keyword evidence="2" id="KW-0472">Membrane</keyword>
<dbReference type="EMBL" id="PGFE01000004">
    <property type="protein sequence ID" value="PJJ69848.1"/>
    <property type="molecule type" value="Genomic_DNA"/>
</dbReference>
<evidence type="ECO:0000313" key="5">
    <source>
        <dbReference type="Proteomes" id="UP000231693"/>
    </source>
</evidence>
<evidence type="ECO:0000256" key="1">
    <source>
        <dbReference type="ARBA" id="ARBA00022729"/>
    </source>
</evidence>
<dbReference type="InterPro" id="IPR011098">
    <property type="entry name" value="G5_dom"/>
</dbReference>
<dbReference type="Pfam" id="PF03990">
    <property type="entry name" value="DUF348"/>
    <property type="match status" value="3"/>
</dbReference>
<keyword evidence="2" id="KW-0812">Transmembrane</keyword>
<dbReference type="SUPFAM" id="SSF53955">
    <property type="entry name" value="Lysozyme-like"/>
    <property type="match status" value="1"/>
</dbReference>
<dbReference type="InterPro" id="IPR007137">
    <property type="entry name" value="DUF348"/>
</dbReference>
<keyword evidence="5" id="KW-1185">Reference proteome</keyword>
<feature type="domain" description="G5" evidence="3">
    <location>
        <begin position="208"/>
        <end position="288"/>
    </location>
</feature>
<dbReference type="Gene3D" id="2.20.230.10">
    <property type="entry name" value="Resuscitation-promoting factor rpfb"/>
    <property type="match status" value="1"/>
</dbReference>
<dbReference type="SMART" id="SM01208">
    <property type="entry name" value="G5"/>
    <property type="match status" value="1"/>
</dbReference>
<dbReference type="PROSITE" id="PS51109">
    <property type="entry name" value="G5"/>
    <property type="match status" value="1"/>
</dbReference>
<accession>A0A2M9CD83</accession>
<proteinExistence type="predicted"/>
<evidence type="ECO:0000259" key="3">
    <source>
        <dbReference type="PROSITE" id="PS51109"/>
    </source>
</evidence>
<organism evidence="4 5">
    <name type="scientific">Sediminihabitans luteus</name>
    <dbReference type="NCBI Taxonomy" id="1138585"/>
    <lineage>
        <taxon>Bacteria</taxon>
        <taxon>Bacillati</taxon>
        <taxon>Actinomycetota</taxon>
        <taxon>Actinomycetes</taxon>
        <taxon>Micrococcales</taxon>
        <taxon>Cellulomonadaceae</taxon>
        <taxon>Sediminihabitans</taxon>
    </lineage>
</organism>
<keyword evidence="2" id="KW-1133">Transmembrane helix</keyword>